<sequence length="127" mass="14524">MLRTCKAFADEFFARQDVKASGVPEAVFVLVKDGKVQLQKGYGYANVEKKSPVAPEKTLFRIASVSKVFTAAAVMQLDEQGKIELNRDVLKFRGYQNEEQYEVPRHDGAFIDAYDRIRSPCRRFDLR</sequence>
<organism evidence="2 3">
    <name type="scientific">Paenibacillus thiaminolyticus</name>
    <name type="common">Bacillus thiaminolyticus</name>
    <dbReference type="NCBI Taxonomy" id="49283"/>
    <lineage>
        <taxon>Bacteria</taxon>
        <taxon>Bacillati</taxon>
        <taxon>Bacillota</taxon>
        <taxon>Bacilli</taxon>
        <taxon>Bacillales</taxon>
        <taxon>Paenibacillaceae</taxon>
        <taxon>Paenibacillus</taxon>
    </lineage>
</organism>
<dbReference type="Gene3D" id="3.40.710.10">
    <property type="entry name" value="DD-peptidase/beta-lactamase superfamily"/>
    <property type="match status" value="1"/>
</dbReference>
<proteinExistence type="predicted"/>
<dbReference type="OrthoDB" id="846150at2"/>
<gene>
    <name evidence="2" type="ORF">DQX05_27165</name>
</gene>
<dbReference type="Proteomes" id="UP000266177">
    <property type="component" value="Unassembled WGS sequence"/>
</dbReference>
<dbReference type="Pfam" id="PF00144">
    <property type="entry name" value="Beta-lactamase"/>
    <property type="match status" value="1"/>
</dbReference>
<evidence type="ECO:0000259" key="1">
    <source>
        <dbReference type="Pfam" id="PF00144"/>
    </source>
</evidence>
<dbReference type="InterPro" id="IPR012338">
    <property type="entry name" value="Beta-lactam/transpept-like"/>
</dbReference>
<reference evidence="2 3" key="1">
    <citation type="submission" date="2018-09" db="EMBL/GenBank/DDBJ databases">
        <title>Paenibacillus SK2017-BO5.</title>
        <authorList>
            <person name="Piskunova J.V."/>
            <person name="Dubiley S.A."/>
            <person name="Severinov K.V."/>
        </authorList>
    </citation>
    <scope>NUCLEOTIDE SEQUENCE [LARGE SCALE GENOMIC DNA]</scope>
    <source>
        <strain evidence="2 3">BO5</strain>
    </source>
</reference>
<evidence type="ECO:0000313" key="2">
    <source>
        <dbReference type="EMBL" id="RJG17915.1"/>
    </source>
</evidence>
<dbReference type="RefSeq" id="WP_119796417.1">
    <property type="nucleotide sequence ID" value="NZ_QYZD01000044.1"/>
</dbReference>
<name>A0A3A3G9M6_PANTH</name>
<comment type="caution">
    <text evidence="2">The sequence shown here is derived from an EMBL/GenBank/DDBJ whole genome shotgun (WGS) entry which is preliminary data.</text>
</comment>
<dbReference type="AlphaFoldDB" id="A0A3A3G9M6"/>
<evidence type="ECO:0000313" key="3">
    <source>
        <dbReference type="Proteomes" id="UP000266177"/>
    </source>
</evidence>
<dbReference type="InterPro" id="IPR001466">
    <property type="entry name" value="Beta-lactam-related"/>
</dbReference>
<dbReference type="InterPro" id="IPR050491">
    <property type="entry name" value="AmpC-like"/>
</dbReference>
<dbReference type="PANTHER" id="PTHR46825">
    <property type="entry name" value="D-ALANYL-D-ALANINE-CARBOXYPEPTIDASE/ENDOPEPTIDASE AMPH"/>
    <property type="match status" value="1"/>
</dbReference>
<accession>A0A3A3G9M6</accession>
<dbReference type="GO" id="GO:0016787">
    <property type="term" value="F:hydrolase activity"/>
    <property type="evidence" value="ECO:0007669"/>
    <property type="project" value="UniProtKB-KW"/>
</dbReference>
<keyword evidence="2" id="KW-0378">Hydrolase</keyword>
<dbReference type="SUPFAM" id="SSF56601">
    <property type="entry name" value="beta-lactamase/transpeptidase-like"/>
    <property type="match status" value="1"/>
</dbReference>
<feature type="domain" description="Beta-lactamase-related" evidence="1">
    <location>
        <begin position="15"/>
        <end position="91"/>
    </location>
</feature>
<dbReference type="PANTHER" id="PTHR46825:SF9">
    <property type="entry name" value="BETA-LACTAMASE-RELATED DOMAIN-CONTAINING PROTEIN"/>
    <property type="match status" value="1"/>
</dbReference>
<protein>
    <submittedName>
        <fullName evidence="2">Class A beta-lactamase-related serine hydrolase</fullName>
    </submittedName>
</protein>
<dbReference type="EMBL" id="QYZD01000044">
    <property type="protein sequence ID" value="RJG17915.1"/>
    <property type="molecule type" value="Genomic_DNA"/>
</dbReference>